<dbReference type="KEGG" id="hor:Hore_18040"/>
<proteinExistence type="predicted"/>
<keyword evidence="1" id="KW-0472">Membrane</keyword>
<dbReference type="HOGENOM" id="CLU_1376488_0_0_9"/>
<name>B8CZ34_HALOH</name>
<dbReference type="AlphaFoldDB" id="B8CZ34"/>
<evidence type="ECO:0000256" key="1">
    <source>
        <dbReference type="SAM" id="Phobius"/>
    </source>
</evidence>
<dbReference type="STRING" id="373903.Hore_18040"/>
<evidence type="ECO:0000313" key="3">
    <source>
        <dbReference type="Proteomes" id="UP000000719"/>
    </source>
</evidence>
<keyword evidence="3" id="KW-1185">Reference proteome</keyword>
<gene>
    <name evidence="2" type="ordered locus">Hore_18040</name>
</gene>
<accession>B8CZ34</accession>
<keyword evidence="1" id="KW-1133">Transmembrane helix</keyword>
<organism evidence="2 3">
    <name type="scientific">Halothermothrix orenii (strain H 168 / OCM 544 / DSM 9562)</name>
    <dbReference type="NCBI Taxonomy" id="373903"/>
    <lineage>
        <taxon>Bacteria</taxon>
        <taxon>Bacillati</taxon>
        <taxon>Bacillota</taxon>
        <taxon>Clostridia</taxon>
        <taxon>Halanaerobiales</taxon>
        <taxon>Halothermotrichaceae</taxon>
        <taxon>Halothermothrix</taxon>
    </lineage>
</organism>
<keyword evidence="1" id="KW-0812">Transmembrane</keyword>
<protein>
    <submittedName>
        <fullName evidence="2">Uncharacterized protein</fullName>
    </submittedName>
</protein>
<dbReference type="EMBL" id="CP001098">
    <property type="protein sequence ID" value="ACL70553.1"/>
    <property type="molecule type" value="Genomic_DNA"/>
</dbReference>
<sequence length="198" mass="22629">MVITDPGGGLLMNAQHFRKKTPLSLRTDNIYFFMGLLAVFCVLFCLSASVYASNIIEGYIKEVNLQNNTIQINSETYQIKDEVNIYYNGHKSSLTACLPPGQERYQWGVLTLDDKGLPGELRVYYNVIEGFVTEVDYENKKLYLKKFNQDRSDIDMPEFFNWREGITSGIGKLKILKPGDYIVLIVGRGLILEIHKDL</sequence>
<reference evidence="2 3" key="1">
    <citation type="journal article" date="2009" name="PLoS ONE">
        <title>Genome analysis of the anaerobic thermohalophilic bacterium Halothermothrix orenii.</title>
        <authorList>
            <person name="Mavromatis K."/>
            <person name="Ivanova N."/>
            <person name="Anderson I."/>
            <person name="Lykidis A."/>
            <person name="Hooper S.D."/>
            <person name="Sun H."/>
            <person name="Kunin V."/>
            <person name="Lapidus A."/>
            <person name="Hugenholtz P."/>
            <person name="Patel B."/>
            <person name="Kyrpides N.C."/>
        </authorList>
    </citation>
    <scope>NUCLEOTIDE SEQUENCE [LARGE SCALE GENOMIC DNA]</scope>
    <source>
        <strain evidence="3">H 168 / OCM 544 / DSM 9562</strain>
    </source>
</reference>
<feature type="transmembrane region" description="Helical" evidence="1">
    <location>
        <begin position="30"/>
        <end position="52"/>
    </location>
</feature>
<evidence type="ECO:0000313" key="2">
    <source>
        <dbReference type="EMBL" id="ACL70553.1"/>
    </source>
</evidence>
<dbReference type="Proteomes" id="UP000000719">
    <property type="component" value="Chromosome"/>
</dbReference>